<organism evidence="6 7">
    <name type="scientific">Herbaspirillum lusitanum</name>
    <dbReference type="NCBI Taxonomy" id="213312"/>
    <lineage>
        <taxon>Bacteria</taxon>
        <taxon>Pseudomonadati</taxon>
        <taxon>Pseudomonadota</taxon>
        <taxon>Betaproteobacteria</taxon>
        <taxon>Burkholderiales</taxon>
        <taxon>Oxalobacteraceae</taxon>
        <taxon>Herbaspirillum</taxon>
    </lineage>
</organism>
<keyword evidence="7" id="KW-1185">Reference proteome</keyword>
<protein>
    <submittedName>
        <fullName evidence="6">LysR substrate-binding domain-containing protein</fullName>
    </submittedName>
</protein>
<evidence type="ECO:0000256" key="3">
    <source>
        <dbReference type="ARBA" id="ARBA00023125"/>
    </source>
</evidence>
<dbReference type="SUPFAM" id="SSF53850">
    <property type="entry name" value="Periplasmic binding protein-like II"/>
    <property type="match status" value="1"/>
</dbReference>
<dbReference type="PANTHER" id="PTHR30419">
    <property type="entry name" value="HTH-TYPE TRANSCRIPTIONAL REGULATOR YBHD"/>
    <property type="match status" value="1"/>
</dbReference>
<proteinExistence type="inferred from homology"/>
<dbReference type="InterPro" id="IPR036388">
    <property type="entry name" value="WH-like_DNA-bd_sf"/>
</dbReference>
<evidence type="ECO:0000256" key="2">
    <source>
        <dbReference type="ARBA" id="ARBA00023015"/>
    </source>
</evidence>
<dbReference type="PROSITE" id="PS50931">
    <property type="entry name" value="HTH_LYSR"/>
    <property type="match status" value="1"/>
</dbReference>
<evidence type="ECO:0000313" key="6">
    <source>
        <dbReference type="EMBL" id="MFL9927463.1"/>
    </source>
</evidence>
<evidence type="ECO:0000259" key="5">
    <source>
        <dbReference type="PROSITE" id="PS50931"/>
    </source>
</evidence>
<reference evidence="6 7" key="1">
    <citation type="journal article" date="2024" name="Chem. Sci.">
        <title>Discovery of megapolipeptins by genome mining of a Burkholderiales bacteria collection.</title>
        <authorList>
            <person name="Paulo B.S."/>
            <person name="Recchia M.J.J."/>
            <person name="Lee S."/>
            <person name="Fergusson C.H."/>
            <person name="Romanowski S.B."/>
            <person name="Hernandez A."/>
            <person name="Krull N."/>
            <person name="Liu D.Y."/>
            <person name="Cavanagh H."/>
            <person name="Bos A."/>
            <person name="Gray C.A."/>
            <person name="Murphy B.T."/>
            <person name="Linington R.G."/>
            <person name="Eustaquio A.S."/>
        </authorList>
    </citation>
    <scope>NUCLEOTIDE SEQUENCE [LARGE SCALE GENOMIC DNA]</scope>
    <source>
        <strain evidence="6 7">RL21-008-BIB-A</strain>
    </source>
</reference>
<dbReference type="InterPro" id="IPR050950">
    <property type="entry name" value="HTH-type_LysR_regulators"/>
</dbReference>
<dbReference type="EMBL" id="JAQQFM010000016">
    <property type="protein sequence ID" value="MFL9927463.1"/>
    <property type="molecule type" value="Genomic_DNA"/>
</dbReference>
<keyword evidence="2" id="KW-0805">Transcription regulation</keyword>
<dbReference type="Gene3D" id="3.40.190.10">
    <property type="entry name" value="Periplasmic binding protein-like II"/>
    <property type="match status" value="2"/>
</dbReference>
<evidence type="ECO:0000256" key="4">
    <source>
        <dbReference type="ARBA" id="ARBA00023163"/>
    </source>
</evidence>
<feature type="domain" description="HTH lysR-type" evidence="5">
    <location>
        <begin position="1"/>
        <end position="58"/>
    </location>
</feature>
<dbReference type="InterPro" id="IPR036390">
    <property type="entry name" value="WH_DNA-bd_sf"/>
</dbReference>
<gene>
    <name evidence="6" type="ORF">PQR62_24530</name>
</gene>
<keyword evidence="3" id="KW-0238">DNA-binding</keyword>
<dbReference type="PRINTS" id="PR00039">
    <property type="entry name" value="HTHLYSR"/>
</dbReference>
<dbReference type="InterPro" id="IPR005119">
    <property type="entry name" value="LysR_subst-bd"/>
</dbReference>
<dbReference type="SUPFAM" id="SSF46785">
    <property type="entry name" value="Winged helix' DNA-binding domain"/>
    <property type="match status" value="1"/>
</dbReference>
<dbReference type="Pfam" id="PF00126">
    <property type="entry name" value="HTH_1"/>
    <property type="match status" value="1"/>
</dbReference>
<dbReference type="PANTHER" id="PTHR30419:SF30">
    <property type="entry name" value="LYSR FAMILY TRANSCRIPTIONAL REGULATOR"/>
    <property type="match status" value="1"/>
</dbReference>
<dbReference type="Gene3D" id="1.10.10.10">
    <property type="entry name" value="Winged helix-like DNA-binding domain superfamily/Winged helix DNA-binding domain"/>
    <property type="match status" value="1"/>
</dbReference>
<keyword evidence="4" id="KW-0804">Transcription</keyword>
<dbReference type="InterPro" id="IPR000847">
    <property type="entry name" value="LysR_HTH_N"/>
</dbReference>
<accession>A0ABW9AIB9</accession>
<dbReference type="Proteomes" id="UP001629246">
    <property type="component" value="Unassembled WGS sequence"/>
</dbReference>
<comment type="similarity">
    <text evidence="1">Belongs to the LysR transcriptional regulatory family.</text>
</comment>
<dbReference type="RefSeq" id="WP_408160701.1">
    <property type="nucleotide sequence ID" value="NZ_JAQQFM010000016.1"/>
</dbReference>
<dbReference type="Pfam" id="PF03466">
    <property type="entry name" value="LysR_substrate"/>
    <property type="match status" value="1"/>
</dbReference>
<sequence>MTLEQLRAFVAVVEHGSIRAGARALGMAQSGLTQQVKRLEASVGGTLFVRAHSGIALTAPGTALLARARVILGECDRALQECGALNDELVGAINVGVSSEAFARFVPQVLPQLRRMHPRVSVHLASGPASMMLTGIREGRLDFALTLVSDGTDMSDLSATMLCAADPCILCRQGHPLQQATSIRELADSAWINTRPSGLAGTPANRLADWFAQHQLAPPQLVASVESLLDTLQLVAQSDYLFLGPRVAIEAHGFSARLAAVPVREAIPASRISLIQRTAVPLAPAAREFASMLISYARMARAA</sequence>
<evidence type="ECO:0000256" key="1">
    <source>
        <dbReference type="ARBA" id="ARBA00009437"/>
    </source>
</evidence>
<name>A0ABW9AIB9_9BURK</name>
<evidence type="ECO:0000313" key="7">
    <source>
        <dbReference type="Proteomes" id="UP001629246"/>
    </source>
</evidence>
<comment type="caution">
    <text evidence="6">The sequence shown here is derived from an EMBL/GenBank/DDBJ whole genome shotgun (WGS) entry which is preliminary data.</text>
</comment>